<feature type="signal peptide" evidence="1">
    <location>
        <begin position="1"/>
        <end position="26"/>
    </location>
</feature>
<accession>A0A9J6BGE8</accession>
<evidence type="ECO:0000256" key="1">
    <source>
        <dbReference type="SAM" id="SignalP"/>
    </source>
</evidence>
<organism evidence="2 3">
    <name type="scientific">Polypedilum vanderplanki</name>
    <name type="common">Sleeping chironomid midge</name>
    <dbReference type="NCBI Taxonomy" id="319348"/>
    <lineage>
        <taxon>Eukaryota</taxon>
        <taxon>Metazoa</taxon>
        <taxon>Ecdysozoa</taxon>
        <taxon>Arthropoda</taxon>
        <taxon>Hexapoda</taxon>
        <taxon>Insecta</taxon>
        <taxon>Pterygota</taxon>
        <taxon>Neoptera</taxon>
        <taxon>Endopterygota</taxon>
        <taxon>Diptera</taxon>
        <taxon>Nematocera</taxon>
        <taxon>Chironomoidea</taxon>
        <taxon>Chironomidae</taxon>
        <taxon>Chironominae</taxon>
        <taxon>Polypedilum</taxon>
        <taxon>Polypedilum</taxon>
    </lineage>
</organism>
<reference evidence="2" key="1">
    <citation type="submission" date="2021-03" db="EMBL/GenBank/DDBJ databases">
        <title>Chromosome level genome of the anhydrobiotic midge Polypedilum vanderplanki.</title>
        <authorList>
            <person name="Yoshida Y."/>
            <person name="Kikawada T."/>
            <person name="Gusev O."/>
        </authorList>
    </citation>
    <scope>NUCLEOTIDE SEQUENCE</scope>
    <source>
        <strain evidence="2">NIAS01</strain>
        <tissue evidence="2">Whole body or cell culture</tissue>
    </source>
</reference>
<gene>
    <name evidence="2" type="ORF">PVAND_016516</name>
</gene>
<name>A0A9J6BGE8_POLVA</name>
<sequence length="178" mass="20807">MKNITWKKFLKYFIFIFLCFFNSTFAASSFKLSKIENCTTITDRATLERCDVKNDELNFVFYVKNPLKTLSFNLSLFKIDKSRVRQIIHTPKFDWCQLISKTSKTTSPFLQAFLVANMDKIPMAMKKCPIKGKIELLEIAPTKSLFTVMPIGSYRMKAEVYDDMDTSFFIFSIKLDIF</sequence>
<dbReference type="PANTHER" id="PTHR20898:SF0">
    <property type="entry name" value="DAEDALUS ON 3-RELATED"/>
    <property type="match status" value="1"/>
</dbReference>
<protein>
    <recommendedName>
        <fullName evidence="4">MD-2-related lipid-recognition domain-containing protein</fullName>
    </recommendedName>
</protein>
<keyword evidence="1" id="KW-0732">Signal</keyword>
<evidence type="ECO:0000313" key="2">
    <source>
        <dbReference type="EMBL" id="KAG5668579.1"/>
    </source>
</evidence>
<evidence type="ECO:0000313" key="3">
    <source>
        <dbReference type="Proteomes" id="UP001107558"/>
    </source>
</evidence>
<comment type="caution">
    <text evidence="2">The sequence shown here is derived from an EMBL/GenBank/DDBJ whole genome shotgun (WGS) entry which is preliminary data.</text>
</comment>
<dbReference type="AlphaFoldDB" id="A0A9J6BGE8"/>
<dbReference type="EMBL" id="JADBJN010000004">
    <property type="protein sequence ID" value="KAG5668579.1"/>
    <property type="molecule type" value="Genomic_DNA"/>
</dbReference>
<keyword evidence="3" id="KW-1185">Reference proteome</keyword>
<evidence type="ECO:0008006" key="4">
    <source>
        <dbReference type="Google" id="ProtNLM"/>
    </source>
</evidence>
<dbReference type="PANTHER" id="PTHR20898">
    <property type="entry name" value="DAEDALUS ON 3-RELATED-RELATED"/>
    <property type="match status" value="1"/>
</dbReference>
<proteinExistence type="predicted"/>
<feature type="chain" id="PRO_5039905714" description="MD-2-related lipid-recognition domain-containing protein" evidence="1">
    <location>
        <begin position="27"/>
        <end position="178"/>
    </location>
</feature>
<dbReference type="Proteomes" id="UP001107558">
    <property type="component" value="Chromosome 4"/>
</dbReference>